<organism evidence="1 2">
    <name type="scientific">Rufibacter immobilis</name>
    <dbReference type="NCBI Taxonomy" id="1348778"/>
    <lineage>
        <taxon>Bacteria</taxon>
        <taxon>Pseudomonadati</taxon>
        <taxon>Bacteroidota</taxon>
        <taxon>Cytophagia</taxon>
        <taxon>Cytophagales</taxon>
        <taxon>Hymenobacteraceae</taxon>
        <taxon>Rufibacter</taxon>
    </lineage>
</organism>
<accession>A0A3M9MY07</accession>
<dbReference type="RefSeq" id="WP_123132846.1">
    <property type="nucleotide sequence ID" value="NZ_JBHMAD010000007.1"/>
</dbReference>
<dbReference type="Proteomes" id="UP000271010">
    <property type="component" value="Unassembled WGS sequence"/>
</dbReference>
<dbReference type="EMBL" id="RJJE01000009">
    <property type="protein sequence ID" value="RNI29763.1"/>
    <property type="molecule type" value="Genomic_DNA"/>
</dbReference>
<name>A0A3M9MY07_9BACT</name>
<keyword evidence="2" id="KW-1185">Reference proteome</keyword>
<gene>
    <name evidence="1" type="ORF">EFA69_09480</name>
</gene>
<comment type="caution">
    <text evidence="1">The sequence shown here is derived from an EMBL/GenBank/DDBJ whole genome shotgun (WGS) entry which is preliminary data.</text>
</comment>
<dbReference type="AlphaFoldDB" id="A0A3M9MY07"/>
<proteinExistence type="predicted"/>
<protein>
    <submittedName>
        <fullName evidence="1">Uncharacterized protein</fullName>
    </submittedName>
</protein>
<sequence>METIRELDKVLAAIYSQVGAQVDPTDHPVSVASVSLFANLPLEEVLQLLPPLREEGFVQCSFIGEPPLLYLTRMGLARVRRNSHAA</sequence>
<evidence type="ECO:0000313" key="2">
    <source>
        <dbReference type="Proteomes" id="UP000271010"/>
    </source>
</evidence>
<dbReference type="OrthoDB" id="894197at2"/>
<evidence type="ECO:0000313" key="1">
    <source>
        <dbReference type="EMBL" id="RNI29763.1"/>
    </source>
</evidence>
<reference evidence="1 2" key="1">
    <citation type="submission" date="2018-11" db="EMBL/GenBank/DDBJ databases">
        <title>Rufibacter latericius sp. nov., isolated from water in Baiyang Lake.</title>
        <authorList>
            <person name="Yang Y."/>
        </authorList>
    </citation>
    <scope>NUCLEOTIDE SEQUENCE [LARGE SCALE GENOMIC DNA]</scope>
    <source>
        <strain evidence="1 2">MCC P1</strain>
    </source>
</reference>